<dbReference type="PROSITE" id="PS51347">
    <property type="entry name" value="PHOSPHOTRIESTERASE_2"/>
    <property type="match status" value="1"/>
</dbReference>
<comment type="cofactor">
    <cofactor evidence="4">
        <name>a divalent metal cation</name>
        <dbReference type="ChEBI" id="CHEBI:60240"/>
    </cofactor>
    <text evidence="4">Binds 2 divalent metal cations per subunit.</text>
</comment>
<keyword evidence="7" id="KW-1185">Reference proteome</keyword>
<dbReference type="InterPro" id="IPR017947">
    <property type="entry name" value="AryldialkylPase_Zn-BS"/>
</dbReference>
<dbReference type="GO" id="GO:0016788">
    <property type="term" value="F:hydrolase activity, acting on ester bonds"/>
    <property type="evidence" value="ECO:0007669"/>
    <property type="project" value="InterPro"/>
</dbReference>
<evidence type="ECO:0000256" key="3">
    <source>
        <dbReference type="PIRSR" id="PIRSR601559-50"/>
    </source>
</evidence>
<dbReference type="Pfam" id="PF02126">
    <property type="entry name" value="PTE"/>
    <property type="match status" value="1"/>
</dbReference>
<dbReference type="EMBL" id="SDWV01000019">
    <property type="protein sequence ID" value="RYC05925.1"/>
    <property type="molecule type" value="Genomic_DNA"/>
</dbReference>
<protein>
    <submittedName>
        <fullName evidence="6">Phosphotriesterase-related protein</fullName>
    </submittedName>
</protein>
<feature type="binding site" evidence="4">
    <location>
        <position position="175"/>
    </location>
    <ligand>
        <name>Zn(2+)</name>
        <dbReference type="ChEBI" id="CHEBI:29105"/>
        <label>2</label>
    </ligand>
</feature>
<evidence type="ECO:0000256" key="1">
    <source>
        <dbReference type="ARBA" id="ARBA00022723"/>
    </source>
</evidence>
<keyword evidence="1 4" id="KW-0479">Metal-binding</keyword>
<dbReference type="InterPro" id="IPR032466">
    <property type="entry name" value="Metal_Hydrolase"/>
</dbReference>
<sequence length="315" mass="34030">MITIMSGQGTVHTVLGEVEPGSLGLTLCHEHLVTAPRSRDGDDLVLDDAERALAELAIFRQAGGGALVELTVRELGRDVTSLRDLSARSGVHVVSATGHVSVDHWHGVTDVDALTVDQLVDEMTGDLTMGVDGTDVRAGIIKAGSSRDEVTAAERRVLTAAGQSQRITGAPITTHTTAGTMAPEQAHILLAAGADPRRVCLGHLDRRLSYEEHRALARDGFFLGYDCISKDWYEPDSKRVETILRLVDDGFGEHVLLSGDLARRSSWVSWGGGPGYSYIPWRFIPWLRREGLDDAAIGRLTVENPARLLTWSAPG</sequence>
<gene>
    <name evidence="6" type="ORF">EUA94_16870</name>
</gene>
<dbReference type="PANTHER" id="PTHR10819:SF3">
    <property type="entry name" value="PHOSPHOTRIESTERASE-RELATED PROTEIN"/>
    <property type="match status" value="1"/>
</dbReference>
<name>A0A4Q2SK05_9ACTN</name>
<feature type="binding site" evidence="4">
    <location>
        <position position="203"/>
    </location>
    <ligand>
        <name>Zn(2+)</name>
        <dbReference type="ChEBI" id="CHEBI:29105"/>
        <label>2</label>
    </ligand>
</feature>
<accession>A0A4Q2SK05</accession>
<reference evidence="6 7" key="1">
    <citation type="submission" date="2019-01" db="EMBL/GenBank/DDBJ databases">
        <title>Novel species of Nocardioides.</title>
        <authorList>
            <person name="Liu Q."/>
            <person name="X Y.-H."/>
        </authorList>
    </citation>
    <scope>NUCLEOTIDE SEQUENCE [LARGE SCALE GENOMIC DNA]</scope>
    <source>
        <strain evidence="6 7">HLT2-9</strain>
    </source>
</reference>
<evidence type="ECO:0000313" key="7">
    <source>
        <dbReference type="Proteomes" id="UP000291101"/>
    </source>
</evidence>
<dbReference type="GO" id="GO:0008270">
    <property type="term" value="F:zinc ion binding"/>
    <property type="evidence" value="ECO:0007669"/>
    <property type="project" value="InterPro"/>
</dbReference>
<dbReference type="OrthoDB" id="9795018at2"/>
<evidence type="ECO:0000256" key="4">
    <source>
        <dbReference type="PIRSR" id="PIRSR601559-51"/>
    </source>
</evidence>
<comment type="similarity">
    <text evidence="5">Belongs to the metallo-dependent hydrolases superfamily. Phosphotriesterase family.</text>
</comment>
<feature type="modified residue" description="N6-carboxylysine" evidence="3 5">
    <location>
        <position position="142"/>
    </location>
</feature>
<keyword evidence="2" id="KW-0378">Hydrolase</keyword>
<evidence type="ECO:0000256" key="5">
    <source>
        <dbReference type="PROSITE-ProRule" id="PRU00679"/>
    </source>
</evidence>
<evidence type="ECO:0000256" key="2">
    <source>
        <dbReference type="ARBA" id="ARBA00022801"/>
    </source>
</evidence>
<proteinExistence type="inferred from homology"/>
<organism evidence="6 7">
    <name type="scientific">Nocardioides zhouii</name>
    <dbReference type="NCBI Taxonomy" id="1168729"/>
    <lineage>
        <taxon>Bacteria</taxon>
        <taxon>Bacillati</taxon>
        <taxon>Actinomycetota</taxon>
        <taxon>Actinomycetes</taxon>
        <taxon>Propionibacteriales</taxon>
        <taxon>Nocardioidaceae</taxon>
        <taxon>Nocardioides</taxon>
    </lineage>
</organism>
<feature type="binding site" evidence="4">
    <location>
        <position position="260"/>
    </location>
    <ligand>
        <name>Zn(2+)</name>
        <dbReference type="ChEBI" id="CHEBI:29105"/>
        <label>1</label>
    </ligand>
</feature>
<dbReference type="PIRSF" id="PIRSF016839">
    <property type="entry name" value="PhP"/>
    <property type="match status" value="1"/>
</dbReference>
<dbReference type="AlphaFoldDB" id="A0A4Q2SK05"/>
<dbReference type="InterPro" id="IPR001559">
    <property type="entry name" value="Phosphotriesterase"/>
</dbReference>
<evidence type="ECO:0000313" key="6">
    <source>
        <dbReference type="EMBL" id="RYC05925.1"/>
    </source>
</evidence>
<feature type="binding site" description="via carbamate group" evidence="4">
    <location>
        <position position="142"/>
    </location>
    <ligand>
        <name>Zn(2+)</name>
        <dbReference type="ChEBI" id="CHEBI:29105"/>
        <label>2</label>
    </ligand>
</feature>
<dbReference type="PANTHER" id="PTHR10819">
    <property type="entry name" value="PHOSPHOTRIESTERASE-RELATED"/>
    <property type="match status" value="1"/>
</dbReference>
<dbReference type="SUPFAM" id="SSF51556">
    <property type="entry name" value="Metallo-dependent hydrolases"/>
    <property type="match status" value="1"/>
</dbReference>
<feature type="binding site" evidence="4">
    <location>
        <position position="31"/>
    </location>
    <ligand>
        <name>Zn(2+)</name>
        <dbReference type="ChEBI" id="CHEBI:29105"/>
        <label>1</label>
    </ligand>
</feature>
<dbReference type="PROSITE" id="PS01322">
    <property type="entry name" value="PHOSPHOTRIESTERASE_1"/>
    <property type="match status" value="1"/>
</dbReference>
<dbReference type="Gene3D" id="3.20.20.140">
    <property type="entry name" value="Metal-dependent hydrolases"/>
    <property type="match status" value="1"/>
</dbReference>
<comment type="caution">
    <text evidence="6">The sequence shown here is derived from an EMBL/GenBank/DDBJ whole genome shotgun (WGS) entry which is preliminary data.</text>
</comment>
<feature type="binding site" evidence="4">
    <location>
        <position position="29"/>
    </location>
    <ligand>
        <name>Zn(2+)</name>
        <dbReference type="ChEBI" id="CHEBI:29105"/>
        <label>1</label>
    </ligand>
</feature>
<feature type="binding site" description="via carbamate group" evidence="4">
    <location>
        <position position="142"/>
    </location>
    <ligand>
        <name>Zn(2+)</name>
        <dbReference type="ChEBI" id="CHEBI:29105"/>
        <label>1</label>
    </ligand>
</feature>
<dbReference type="Proteomes" id="UP000291101">
    <property type="component" value="Unassembled WGS sequence"/>
</dbReference>